<dbReference type="PANTHER" id="PTHR43471">
    <property type="entry name" value="ABC TRANSPORTER PERMEASE"/>
    <property type="match status" value="1"/>
</dbReference>
<keyword evidence="1" id="KW-1133">Transmembrane helix</keyword>
<name>A0ABY6FUD8_9MICC</name>
<feature type="transmembrane region" description="Helical" evidence="1">
    <location>
        <begin position="319"/>
        <end position="339"/>
    </location>
</feature>
<dbReference type="PANTHER" id="PTHR43471:SF12">
    <property type="entry name" value="HYPOTHETICAL MEMBRANE PROTEIN, CONSERVED"/>
    <property type="match status" value="1"/>
</dbReference>
<evidence type="ECO:0000256" key="1">
    <source>
        <dbReference type="SAM" id="Phobius"/>
    </source>
</evidence>
<keyword evidence="3" id="KW-1185">Reference proteome</keyword>
<feature type="transmembrane region" description="Helical" evidence="1">
    <location>
        <begin position="122"/>
        <end position="145"/>
    </location>
</feature>
<sequence length="356" mass="37311">MSTALSPQSTPSPGLGYFKGIGTVFGLEMKQRLRSRGWYILLGVWFVVIGLVAAFTAWVTDQQTDAGQVLFELMVAFVLFFALLVAPALSANAVNGDRAAGTLAVLQVTLLRPGQLLAGKWLASWVASLGFLAASVPFLLWALALGGVDPAIAAVSILMLGVELGVVCALGVAVSTLANRPLFSIVVTYMLVALLSIGTVIAFGLSTPLVRGTVEANVPQWKGSAYLQPSGAEAEFTCMGPLFETDVYHTDRTAWLLAANPFVVLADALPYSEDNLSGGPLEGIGQAVRYAQAGAAASGPECINGEPRADDVPASLFPIWPLGLTVQFAGAALALVLAWRRLRTPARRLAAGTRIA</sequence>
<keyword evidence="1" id="KW-0472">Membrane</keyword>
<keyword evidence="1" id="KW-0812">Transmembrane</keyword>
<organism evidence="2 3">
    <name type="scientific">Arthrobacter koreensis</name>
    <dbReference type="NCBI Taxonomy" id="199136"/>
    <lineage>
        <taxon>Bacteria</taxon>
        <taxon>Bacillati</taxon>
        <taxon>Actinomycetota</taxon>
        <taxon>Actinomycetes</taxon>
        <taxon>Micrococcales</taxon>
        <taxon>Micrococcaceae</taxon>
        <taxon>Arthrobacter</taxon>
    </lineage>
</organism>
<dbReference type="Pfam" id="PF12679">
    <property type="entry name" value="ABC2_membrane_2"/>
    <property type="match status" value="1"/>
</dbReference>
<evidence type="ECO:0000313" key="3">
    <source>
        <dbReference type="Proteomes" id="UP001063368"/>
    </source>
</evidence>
<feature type="transmembrane region" description="Helical" evidence="1">
    <location>
        <begin position="182"/>
        <end position="205"/>
    </location>
</feature>
<dbReference type="Proteomes" id="UP001063368">
    <property type="component" value="Chromosome"/>
</dbReference>
<dbReference type="EMBL" id="CP106856">
    <property type="protein sequence ID" value="UYB36329.1"/>
    <property type="molecule type" value="Genomic_DNA"/>
</dbReference>
<reference evidence="2" key="1">
    <citation type="submission" date="2022-09" db="EMBL/GenBank/DDBJ databases">
        <authorList>
            <person name="Li D."/>
            <person name="Cheng J."/>
            <person name="Li Y."/>
        </authorList>
    </citation>
    <scope>NUCLEOTIDE SEQUENCE</scope>
    <source>
        <strain evidence="2">DL</strain>
    </source>
</reference>
<dbReference type="RefSeq" id="WP_263128020.1">
    <property type="nucleotide sequence ID" value="NZ_CP106856.1"/>
</dbReference>
<accession>A0ABY6FUD8</accession>
<gene>
    <name evidence="2" type="ORF">N9A08_01120</name>
</gene>
<protein>
    <submittedName>
        <fullName evidence="2">ABC transporter permease</fullName>
    </submittedName>
</protein>
<feature type="transmembrane region" description="Helical" evidence="1">
    <location>
        <begin position="70"/>
        <end position="89"/>
    </location>
</feature>
<feature type="transmembrane region" description="Helical" evidence="1">
    <location>
        <begin position="38"/>
        <end position="58"/>
    </location>
</feature>
<evidence type="ECO:0000313" key="2">
    <source>
        <dbReference type="EMBL" id="UYB36329.1"/>
    </source>
</evidence>
<feature type="transmembrane region" description="Helical" evidence="1">
    <location>
        <begin position="151"/>
        <end position="175"/>
    </location>
</feature>
<proteinExistence type="predicted"/>